<sequence>KQRGVDWQLQIGEARTKLARLYPQIKTG</sequence>
<dbReference type="AlphaFoldDB" id="A0A7W5H9C1"/>
<comment type="caution">
    <text evidence="1">The sequence shown here is derived from an EMBL/GenBank/DDBJ whole genome shotgun (WGS) entry which is preliminary data.</text>
</comment>
<evidence type="ECO:0000313" key="1">
    <source>
        <dbReference type="EMBL" id="MBB3210398.1"/>
    </source>
</evidence>
<name>A0A7W5H9C1_9BACT</name>
<accession>A0A7W5H9C1</accession>
<proteinExistence type="predicted"/>
<feature type="non-terminal residue" evidence="1">
    <location>
        <position position="1"/>
    </location>
</feature>
<organism evidence="1 2">
    <name type="scientific">Aporhodopirellula rubra</name>
    <dbReference type="NCBI Taxonomy" id="980271"/>
    <lineage>
        <taxon>Bacteria</taxon>
        <taxon>Pseudomonadati</taxon>
        <taxon>Planctomycetota</taxon>
        <taxon>Planctomycetia</taxon>
        <taxon>Pirellulales</taxon>
        <taxon>Pirellulaceae</taxon>
        <taxon>Aporhodopirellula</taxon>
    </lineage>
</organism>
<evidence type="ECO:0000313" key="2">
    <source>
        <dbReference type="Proteomes" id="UP000536179"/>
    </source>
</evidence>
<dbReference type="Proteomes" id="UP000536179">
    <property type="component" value="Unassembled WGS sequence"/>
</dbReference>
<protein>
    <submittedName>
        <fullName evidence="1">Uncharacterized protein</fullName>
    </submittedName>
</protein>
<keyword evidence="2" id="KW-1185">Reference proteome</keyword>
<dbReference type="EMBL" id="JACHXU010000037">
    <property type="protein sequence ID" value="MBB3210398.1"/>
    <property type="molecule type" value="Genomic_DNA"/>
</dbReference>
<gene>
    <name evidence="1" type="ORF">FHS27_006245</name>
</gene>
<reference evidence="1 2" key="1">
    <citation type="submission" date="2020-08" db="EMBL/GenBank/DDBJ databases">
        <title>Genomic Encyclopedia of Type Strains, Phase III (KMG-III): the genomes of soil and plant-associated and newly described type strains.</title>
        <authorList>
            <person name="Whitman W."/>
        </authorList>
    </citation>
    <scope>NUCLEOTIDE SEQUENCE [LARGE SCALE GENOMIC DNA]</scope>
    <source>
        <strain evidence="1 2">CECT 8075</strain>
    </source>
</reference>